<dbReference type="Proteomes" id="UP000289830">
    <property type="component" value="Segment"/>
</dbReference>
<organism evidence="2 3">
    <name type="scientific">Polar bear adenovirus 1</name>
    <dbReference type="NCBI Taxonomy" id="2250215"/>
    <lineage>
        <taxon>Viruses</taxon>
        <taxon>Varidnaviria</taxon>
        <taxon>Bamfordvirae</taxon>
        <taxon>Preplasmiviricota</taxon>
        <taxon>Polisuviricotina</taxon>
        <taxon>Pharingeaviricetes</taxon>
        <taxon>Rowavirales</taxon>
        <taxon>Adenoviridae</taxon>
        <taxon>Mastadenovirus</taxon>
        <taxon>Mastadenovirus ursi</taxon>
        <taxon>Polar bear mastadenovirus A</taxon>
    </lineage>
</organism>
<feature type="transmembrane region" description="Helical" evidence="1">
    <location>
        <begin position="30"/>
        <end position="52"/>
    </location>
</feature>
<sequence length="105" mass="11735">MNGTTPLSNLSQRQQRLESELAVLDTLIPLYSGLSSTVLYLTFLAVALILALRKKRFGILKYLSCDIHWEPQVDGTVTLRGFKKQRAEDVVNLATPLPNVEPLPQ</sequence>
<keyword evidence="3" id="KW-1185">Reference proteome</keyword>
<evidence type="ECO:0000313" key="3">
    <source>
        <dbReference type="Proteomes" id="UP000289830"/>
    </source>
</evidence>
<evidence type="ECO:0000313" key="2">
    <source>
        <dbReference type="EMBL" id="AXI68667.1"/>
    </source>
</evidence>
<reference evidence="2 3" key="1">
    <citation type="submission" date="2017-08" db="EMBL/GenBank/DDBJ databases">
        <title>Genomic and phylogenetic analysis of a novel adenovirus found in polar bear (Ursus maritimus).</title>
        <authorList>
            <person name="Boszormenyi K.P."/>
            <person name="Podgorski I.I."/>
            <person name="Sos E."/>
            <person name="Harrach B."/>
        </authorList>
    </citation>
    <scope>NUCLEOTIDE SEQUENCE [LARGE SCALE GENOMIC DNA]</scope>
    <source>
        <strain evidence="2">BK35</strain>
    </source>
</reference>
<dbReference type="RefSeq" id="YP_009553574.1">
    <property type="nucleotide sequence ID" value="NC_040811.1"/>
</dbReference>
<protein>
    <submittedName>
        <fullName evidence="2">E3 ORFB</fullName>
    </submittedName>
</protein>
<keyword evidence="1" id="KW-1133">Transmembrane helix</keyword>
<dbReference type="EMBL" id="MF773580">
    <property type="protein sequence ID" value="AXI68667.1"/>
    <property type="molecule type" value="Genomic_DNA"/>
</dbReference>
<proteinExistence type="predicted"/>
<evidence type="ECO:0000256" key="1">
    <source>
        <dbReference type="SAM" id="Phobius"/>
    </source>
</evidence>
<name>A0A345S514_9ADEN</name>
<keyword evidence="1" id="KW-0812">Transmembrane</keyword>
<keyword evidence="1" id="KW-0472">Membrane</keyword>
<accession>A0A345S514</accession>
<dbReference type="KEGG" id="vg:41702262"/>
<dbReference type="GeneID" id="41702262"/>